<feature type="transmembrane region" description="Helical" evidence="8">
    <location>
        <begin position="702"/>
        <end position="725"/>
    </location>
</feature>
<feature type="transmembrane region" description="Helical" evidence="8">
    <location>
        <begin position="804"/>
        <end position="832"/>
    </location>
</feature>
<feature type="repeat" description="ANK" evidence="7">
    <location>
        <begin position="422"/>
        <end position="444"/>
    </location>
</feature>
<sequence>MLILAVKFSTTVLSDTAMRMSARRCWSCPRLQALLQLHQRHAQARPRRRFSTSSSSPSPVCAAASGRFLCATPASPCSSTSPSVFRILRIRPSAALSYHITAAATSAGHLTSFVSPMRPAALFRPPALIDSLGTQLWPRPPRACLADKVFGHMPCDDELMIQQLVQEEADAAADDDEHLRTISCLMKRPELLMAVREGDSPVRLISELLSCNNETAITIDKDDSVHPAEAVTSGLDSILHVVASAGDSAGLLASASMIHSKARHLLVATNRRGDTPLHCAARDGRIEMVSHLIQLARAEAGDDGVKAMLRKQNRQRETALHEALRLPGEQMAGEMVGRLMSADPQLARVPEVFGASPLYLAVSLGLYNVARQLHDKDEGLSYCGPRGRNVMHAAVLHPNTRMADVLINWGEHGLIKQGDQPDGNTPLHLAASCGEPGMVKLLLDADKSSAYQFDNKGSLPIHVAAMENVGEVVRVFLNKCPSCAEVRDAEGRTFLHVPILERNSDVVSTVFRFFRGRQQLERFETIVNMRDRDGNTGLHLAVEKESDDIFYCLLWNKGVLLNLRNSMGRTAMDLAKKPTSLRSLLDPTCTWIMLLRAAGAEYGAHHQDHLDLDVKKEATVISESTIQTNGAHHQDRLDLDAKKKEKEATVLSDPTIQTIGLISGLLFTVCFAAAFAMPGGYRAGDETMAGTPVLATRSAFQGFVVANNLALLCSALATVCLGYAVMTRSVIVFDISMYLIHCSFRSLAAAFAFSMDAALSPVARVTALLTWIGMTLTYTDVVWLTYKLARPLLKLRKRLSNRAWFGAAAMIVCSIVGTLWPYVIILSVLAYYKIHGIHGQ</sequence>
<evidence type="ECO:0000256" key="7">
    <source>
        <dbReference type="PROSITE-ProRule" id="PRU00023"/>
    </source>
</evidence>
<organism evidence="10 11">
    <name type="scientific">Lolium multiflorum</name>
    <name type="common">Italian ryegrass</name>
    <name type="synonym">Lolium perenne subsp. multiflorum</name>
    <dbReference type="NCBI Taxonomy" id="4521"/>
    <lineage>
        <taxon>Eukaryota</taxon>
        <taxon>Viridiplantae</taxon>
        <taxon>Streptophyta</taxon>
        <taxon>Embryophyta</taxon>
        <taxon>Tracheophyta</taxon>
        <taxon>Spermatophyta</taxon>
        <taxon>Magnoliopsida</taxon>
        <taxon>Liliopsida</taxon>
        <taxon>Poales</taxon>
        <taxon>Poaceae</taxon>
        <taxon>BOP clade</taxon>
        <taxon>Pooideae</taxon>
        <taxon>Poodae</taxon>
        <taxon>Poeae</taxon>
        <taxon>Poeae Chloroplast Group 2 (Poeae type)</taxon>
        <taxon>Loliodinae</taxon>
        <taxon>Loliinae</taxon>
        <taxon>Lolium</taxon>
    </lineage>
</organism>
<dbReference type="SMART" id="SM00248">
    <property type="entry name" value="ANK"/>
    <property type="match status" value="6"/>
</dbReference>
<dbReference type="Pfam" id="PF12796">
    <property type="entry name" value="Ank_2"/>
    <property type="match status" value="1"/>
</dbReference>
<name>A0AAD8VQT9_LOLMU</name>
<dbReference type="Gene3D" id="1.25.40.20">
    <property type="entry name" value="Ankyrin repeat-containing domain"/>
    <property type="match status" value="1"/>
</dbReference>
<dbReference type="InterPro" id="IPR026961">
    <property type="entry name" value="PGG_dom"/>
</dbReference>
<evidence type="ECO:0000256" key="8">
    <source>
        <dbReference type="SAM" id="Phobius"/>
    </source>
</evidence>
<feature type="repeat" description="ANK" evidence="7">
    <location>
        <begin position="533"/>
        <end position="566"/>
    </location>
</feature>
<keyword evidence="4 8" id="KW-1133">Transmembrane helix</keyword>
<dbReference type="Pfam" id="PF13962">
    <property type="entry name" value="PGG"/>
    <property type="match status" value="1"/>
</dbReference>
<feature type="repeat" description="ANK" evidence="7">
    <location>
        <begin position="272"/>
        <end position="294"/>
    </location>
</feature>
<evidence type="ECO:0000256" key="2">
    <source>
        <dbReference type="ARBA" id="ARBA00022692"/>
    </source>
</evidence>
<dbReference type="GO" id="GO:0005886">
    <property type="term" value="C:plasma membrane"/>
    <property type="evidence" value="ECO:0007669"/>
    <property type="project" value="TreeGrafter"/>
</dbReference>
<keyword evidence="11" id="KW-1185">Reference proteome</keyword>
<dbReference type="Proteomes" id="UP001231189">
    <property type="component" value="Unassembled WGS sequence"/>
</dbReference>
<keyword evidence="3" id="KW-0677">Repeat</keyword>
<dbReference type="EMBL" id="JAUUTY010000006">
    <property type="protein sequence ID" value="KAK1613730.1"/>
    <property type="molecule type" value="Genomic_DNA"/>
</dbReference>
<comment type="caution">
    <text evidence="10">The sequence shown here is derived from an EMBL/GenBank/DDBJ whole genome shotgun (WGS) entry which is preliminary data.</text>
</comment>
<evidence type="ECO:0000256" key="1">
    <source>
        <dbReference type="ARBA" id="ARBA00004141"/>
    </source>
</evidence>
<protein>
    <recommendedName>
        <fullName evidence="9">PGG domain-containing protein</fullName>
    </recommendedName>
</protein>
<feature type="transmembrane region" description="Helical" evidence="8">
    <location>
        <begin position="659"/>
        <end position="681"/>
    </location>
</feature>
<feature type="domain" description="PGG" evidence="9">
    <location>
        <begin position="655"/>
        <end position="755"/>
    </location>
</feature>
<proteinExistence type="predicted"/>
<dbReference type="SUPFAM" id="SSF48403">
    <property type="entry name" value="Ankyrin repeat"/>
    <property type="match status" value="2"/>
</dbReference>
<comment type="subcellular location">
    <subcellularLocation>
        <location evidence="1">Membrane</location>
        <topology evidence="1">Multi-pass membrane protein</topology>
    </subcellularLocation>
</comment>
<evidence type="ECO:0000313" key="11">
    <source>
        <dbReference type="Proteomes" id="UP001231189"/>
    </source>
</evidence>
<keyword evidence="5 7" id="KW-0040">ANK repeat</keyword>
<evidence type="ECO:0000256" key="5">
    <source>
        <dbReference type="ARBA" id="ARBA00023043"/>
    </source>
</evidence>
<evidence type="ECO:0000256" key="4">
    <source>
        <dbReference type="ARBA" id="ARBA00022989"/>
    </source>
</evidence>
<feature type="transmembrane region" description="Helical" evidence="8">
    <location>
        <begin position="765"/>
        <end position="784"/>
    </location>
</feature>
<dbReference type="AlphaFoldDB" id="A0AAD8VQT9"/>
<reference evidence="10" key="1">
    <citation type="submission" date="2023-07" db="EMBL/GenBank/DDBJ databases">
        <title>A chromosome-level genome assembly of Lolium multiflorum.</title>
        <authorList>
            <person name="Chen Y."/>
            <person name="Copetti D."/>
            <person name="Kolliker R."/>
            <person name="Studer B."/>
        </authorList>
    </citation>
    <scope>NUCLEOTIDE SEQUENCE</scope>
    <source>
        <strain evidence="10">02402/16</strain>
        <tissue evidence="10">Leaf</tissue>
    </source>
</reference>
<evidence type="ECO:0000256" key="6">
    <source>
        <dbReference type="ARBA" id="ARBA00023136"/>
    </source>
</evidence>
<evidence type="ECO:0000259" key="9">
    <source>
        <dbReference type="Pfam" id="PF13962"/>
    </source>
</evidence>
<keyword evidence="6 8" id="KW-0472">Membrane</keyword>
<keyword evidence="2 8" id="KW-0812">Transmembrane</keyword>
<gene>
    <name evidence="10" type="ORF">QYE76_019247</name>
</gene>
<dbReference type="PROSITE" id="PS50088">
    <property type="entry name" value="ANK_REPEAT"/>
    <property type="match status" value="3"/>
</dbReference>
<dbReference type="PANTHER" id="PTHR24186:SF50">
    <property type="entry name" value="ANKYRIN REPEAT-CONTAINING PROTEIN ITN1-LIKE ISOFORM X1"/>
    <property type="match status" value="1"/>
</dbReference>
<accession>A0AAD8VQT9</accession>
<evidence type="ECO:0000313" key="10">
    <source>
        <dbReference type="EMBL" id="KAK1613730.1"/>
    </source>
</evidence>
<dbReference type="PANTHER" id="PTHR24186">
    <property type="entry name" value="PROTEIN PHOSPHATASE 1 REGULATORY SUBUNIT"/>
    <property type="match status" value="1"/>
</dbReference>
<dbReference type="Pfam" id="PF13857">
    <property type="entry name" value="Ank_5"/>
    <property type="match status" value="1"/>
</dbReference>
<dbReference type="Pfam" id="PF00023">
    <property type="entry name" value="Ank"/>
    <property type="match status" value="1"/>
</dbReference>
<dbReference type="InterPro" id="IPR036770">
    <property type="entry name" value="Ankyrin_rpt-contain_sf"/>
</dbReference>
<evidence type="ECO:0000256" key="3">
    <source>
        <dbReference type="ARBA" id="ARBA00022737"/>
    </source>
</evidence>
<dbReference type="InterPro" id="IPR002110">
    <property type="entry name" value="Ankyrin_rpt"/>
</dbReference>
<dbReference type="PROSITE" id="PS50297">
    <property type="entry name" value="ANK_REP_REGION"/>
    <property type="match status" value="2"/>
</dbReference>